<accession>A0A3B1CQQ2</accession>
<reference evidence="3" key="1">
    <citation type="submission" date="2018-06" db="EMBL/GenBank/DDBJ databases">
        <authorList>
            <person name="Zhirakovskaya E."/>
        </authorList>
    </citation>
    <scope>NUCLEOTIDE SEQUENCE</scope>
</reference>
<dbReference type="AlphaFoldDB" id="A0A3B1CQQ2"/>
<evidence type="ECO:0000313" key="2">
    <source>
        <dbReference type="EMBL" id="VAX15131.1"/>
    </source>
</evidence>
<dbReference type="Pfam" id="PF01627">
    <property type="entry name" value="Hpt"/>
    <property type="match status" value="1"/>
</dbReference>
<protein>
    <recommendedName>
        <fullName evidence="1">HPt domain-containing protein</fullName>
    </recommendedName>
</protein>
<evidence type="ECO:0000313" key="3">
    <source>
        <dbReference type="EMBL" id="VAX25020.1"/>
    </source>
</evidence>
<dbReference type="EMBL" id="UOGB01000004">
    <property type="protein sequence ID" value="VAX15131.1"/>
    <property type="molecule type" value="Genomic_DNA"/>
</dbReference>
<dbReference type="PROSITE" id="PS50894">
    <property type="entry name" value="HPT"/>
    <property type="match status" value="1"/>
</dbReference>
<dbReference type="GO" id="GO:0000160">
    <property type="term" value="P:phosphorelay signal transduction system"/>
    <property type="evidence" value="ECO:0007669"/>
    <property type="project" value="InterPro"/>
</dbReference>
<feature type="non-terminal residue" evidence="3">
    <location>
        <position position="61"/>
    </location>
</feature>
<dbReference type="EMBL" id="UOGA01000287">
    <property type="protein sequence ID" value="VAX25020.1"/>
    <property type="molecule type" value="Genomic_DNA"/>
</dbReference>
<gene>
    <name evidence="2" type="ORF">MNBD_NITROSPINAE03-780</name>
    <name evidence="3" type="ORF">MNBD_NITROSPINAE04-2008</name>
</gene>
<dbReference type="InterPro" id="IPR008207">
    <property type="entry name" value="Sig_transdc_His_kin_Hpt_dom"/>
</dbReference>
<dbReference type="InterPro" id="IPR036641">
    <property type="entry name" value="HPT_dom_sf"/>
</dbReference>
<dbReference type="SUPFAM" id="SSF47226">
    <property type="entry name" value="Histidine-containing phosphotransfer domain, HPT domain"/>
    <property type="match status" value="1"/>
</dbReference>
<sequence length="61" mass="6926">MAEEFEVDQEILVEFINETLEELDGLDSKYIALEKNPGDSEVLNSIFRTMHSIKGASAFFN</sequence>
<name>A0A3B1CQQ2_9ZZZZ</name>
<evidence type="ECO:0000259" key="1">
    <source>
        <dbReference type="PROSITE" id="PS50894"/>
    </source>
</evidence>
<organism evidence="3">
    <name type="scientific">hydrothermal vent metagenome</name>
    <dbReference type="NCBI Taxonomy" id="652676"/>
    <lineage>
        <taxon>unclassified sequences</taxon>
        <taxon>metagenomes</taxon>
        <taxon>ecological metagenomes</taxon>
    </lineage>
</organism>
<feature type="domain" description="HPt" evidence="1">
    <location>
        <begin position="4"/>
        <end position="61"/>
    </location>
</feature>
<proteinExistence type="predicted"/>
<dbReference type="Gene3D" id="1.20.120.160">
    <property type="entry name" value="HPT domain"/>
    <property type="match status" value="1"/>
</dbReference>